<dbReference type="AlphaFoldDB" id="A0A7W1T7V4"/>
<reference evidence="1 2" key="1">
    <citation type="submission" date="2020-08" db="EMBL/GenBank/DDBJ databases">
        <title>Listeria ohnekaius sp. nov. and Listeria portnoyii sp. nov. isolated from non-agricultural and natural environments.</title>
        <authorList>
            <person name="Weller D."/>
            <person name="Belias A.M."/>
            <person name="Liao J."/>
            <person name="Guo S."/>
            <person name="Orsi R.H."/>
            <person name="Wiedmann M."/>
        </authorList>
    </citation>
    <scope>NUCLEOTIDE SEQUENCE [LARGE SCALE GENOMIC DNA]</scope>
    <source>
        <strain evidence="1 2">FSL W9-0585</strain>
    </source>
</reference>
<dbReference type="RefSeq" id="WP_181677187.1">
    <property type="nucleotide sequence ID" value="NZ_JABJVM010000013.1"/>
</dbReference>
<dbReference type="Gene3D" id="3.10.450.50">
    <property type="match status" value="1"/>
</dbReference>
<comment type="caution">
    <text evidence="1">The sequence shown here is derived from an EMBL/GenBank/DDBJ whole genome shotgun (WGS) entry which is preliminary data.</text>
</comment>
<proteinExistence type="predicted"/>
<gene>
    <name evidence="1" type="ORF">HPK16_12035</name>
</gene>
<dbReference type="EMBL" id="JABJVM010000013">
    <property type="protein sequence ID" value="MBA3927072.1"/>
    <property type="molecule type" value="Genomic_DNA"/>
</dbReference>
<evidence type="ECO:0000313" key="2">
    <source>
        <dbReference type="Proteomes" id="UP000548787"/>
    </source>
</evidence>
<keyword evidence="2" id="KW-1185">Reference proteome</keyword>
<name>A0A7W1T7V4_9LIST</name>
<accession>A0A7W1T7V4</accession>
<evidence type="ECO:0000313" key="1">
    <source>
        <dbReference type="EMBL" id="MBA3927072.1"/>
    </source>
</evidence>
<evidence type="ECO:0008006" key="3">
    <source>
        <dbReference type="Google" id="ProtNLM"/>
    </source>
</evidence>
<organism evidence="1 2">
    <name type="scientific">Listeria rustica</name>
    <dbReference type="NCBI Taxonomy" id="2713503"/>
    <lineage>
        <taxon>Bacteria</taxon>
        <taxon>Bacillati</taxon>
        <taxon>Bacillota</taxon>
        <taxon>Bacilli</taxon>
        <taxon>Bacillales</taxon>
        <taxon>Listeriaceae</taxon>
        <taxon>Listeria</taxon>
    </lineage>
</organism>
<dbReference type="SUPFAM" id="SSF54427">
    <property type="entry name" value="NTF2-like"/>
    <property type="match status" value="1"/>
</dbReference>
<dbReference type="InterPro" id="IPR032710">
    <property type="entry name" value="NTF2-like_dom_sf"/>
</dbReference>
<dbReference type="Proteomes" id="UP000548787">
    <property type="component" value="Unassembled WGS sequence"/>
</dbReference>
<sequence length="121" mass="13867">MNKRLIAESFSMGRFEETYLYLSDSIEWNIVGESTITGIESVIQKCEETSSYFKSVTTTFNVKNRIIGEHQVVLNGLAVFEKKDEVSFIDACDIYTFNDNGLLQKIESYCITIKNEAMHDK</sequence>
<protein>
    <recommendedName>
        <fullName evidence="3">Nuclear transport factor 2 family protein</fullName>
    </recommendedName>
</protein>